<sequence>MIYKVLDKRNQSEVTDLFRSVFTASEGEKEGKLIGNLASELSSNIDNQEIICLGTYENEILIAVIFFTRLRFNESIRVYMLAPVAVSIDHQRKGVGQALINYGLNELKNRAVNVAVTYGDPAFYSKVGFEALSENVIQAPLELSIPVGWQGQSLSEEPIPVIKERPICVSEFNDPVYW</sequence>
<dbReference type="Proteomes" id="UP000318384">
    <property type="component" value="Chromosome"/>
</dbReference>
<name>A0A517X2W4_9PLAN</name>
<dbReference type="GO" id="GO:0016747">
    <property type="term" value="F:acyltransferase activity, transferring groups other than amino-acyl groups"/>
    <property type="evidence" value="ECO:0007669"/>
    <property type="project" value="InterPro"/>
</dbReference>
<dbReference type="RefSeq" id="WP_145179579.1">
    <property type="nucleotide sequence ID" value="NZ_CP037422.1"/>
</dbReference>
<evidence type="ECO:0000313" key="2">
    <source>
        <dbReference type="EMBL" id="QDU11835.1"/>
    </source>
</evidence>
<dbReference type="CDD" id="cd04301">
    <property type="entry name" value="NAT_SF"/>
    <property type="match status" value="1"/>
</dbReference>
<gene>
    <name evidence="2" type="ORF">V202x_52600</name>
</gene>
<dbReference type="Gene3D" id="3.40.630.30">
    <property type="match status" value="1"/>
</dbReference>
<dbReference type="InterPro" id="IPR000182">
    <property type="entry name" value="GNAT_dom"/>
</dbReference>
<organism evidence="2 3">
    <name type="scientific">Gimesia aquarii</name>
    <dbReference type="NCBI Taxonomy" id="2527964"/>
    <lineage>
        <taxon>Bacteria</taxon>
        <taxon>Pseudomonadati</taxon>
        <taxon>Planctomycetota</taxon>
        <taxon>Planctomycetia</taxon>
        <taxon>Planctomycetales</taxon>
        <taxon>Planctomycetaceae</taxon>
        <taxon>Gimesia</taxon>
    </lineage>
</organism>
<proteinExistence type="predicted"/>
<dbReference type="Pfam" id="PF13527">
    <property type="entry name" value="Acetyltransf_9"/>
    <property type="match status" value="1"/>
</dbReference>
<keyword evidence="3" id="KW-1185">Reference proteome</keyword>
<evidence type="ECO:0000313" key="3">
    <source>
        <dbReference type="Proteomes" id="UP000318384"/>
    </source>
</evidence>
<dbReference type="EMBL" id="CP037422">
    <property type="protein sequence ID" value="QDU11835.1"/>
    <property type="molecule type" value="Genomic_DNA"/>
</dbReference>
<feature type="domain" description="N-acetyltransferase" evidence="1">
    <location>
        <begin position="1"/>
        <end position="148"/>
    </location>
</feature>
<evidence type="ECO:0000259" key="1">
    <source>
        <dbReference type="PROSITE" id="PS51186"/>
    </source>
</evidence>
<dbReference type="PROSITE" id="PS51186">
    <property type="entry name" value="GNAT"/>
    <property type="match status" value="1"/>
</dbReference>
<reference evidence="2 3" key="1">
    <citation type="submission" date="2019-03" db="EMBL/GenBank/DDBJ databases">
        <title>Deep-cultivation of Planctomycetes and their phenomic and genomic characterization uncovers novel biology.</title>
        <authorList>
            <person name="Wiegand S."/>
            <person name="Jogler M."/>
            <person name="Boedeker C."/>
            <person name="Pinto D."/>
            <person name="Vollmers J."/>
            <person name="Rivas-Marin E."/>
            <person name="Kohn T."/>
            <person name="Peeters S.H."/>
            <person name="Heuer A."/>
            <person name="Rast P."/>
            <person name="Oberbeckmann S."/>
            <person name="Bunk B."/>
            <person name="Jeske O."/>
            <person name="Meyerdierks A."/>
            <person name="Storesund J.E."/>
            <person name="Kallscheuer N."/>
            <person name="Luecker S."/>
            <person name="Lage O.M."/>
            <person name="Pohl T."/>
            <person name="Merkel B.J."/>
            <person name="Hornburger P."/>
            <person name="Mueller R.-W."/>
            <person name="Bruemmer F."/>
            <person name="Labrenz M."/>
            <person name="Spormann A.M."/>
            <person name="Op den Camp H."/>
            <person name="Overmann J."/>
            <person name="Amann R."/>
            <person name="Jetten M.S.M."/>
            <person name="Mascher T."/>
            <person name="Medema M.H."/>
            <person name="Devos D.P."/>
            <person name="Kaster A.-K."/>
            <person name="Ovreas L."/>
            <person name="Rohde M."/>
            <person name="Galperin M.Y."/>
            <person name="Jogler C."/>
        </authorList>
    </citation>
    <scope>NUCLEOTIDE SEQUENCE [LARGE SCALE GENOMIC DNA]</scope>
    <source>
        <strain evidence="2 3">V202</strain>
    </source>
</reference>
<dbReference type="InterPro" id="IPR016181">
    <property type="entry name" value="Acyl_CoA_acyltransferase"/>
</dbReference>
<keyword evidence="2" id="KW-0808">Transferase</keyword>
<accession>A0A517X2W4</accession>
<dbReference type="AlphaFoldDB" id="A0A517X2W4"/>
<dbReference type="SUPFAM" id="SSF55729">
    <property type="entry name" value="Acyl-CoA N-acyltransferases (Nat)"/>
    <property type="match status" value="1"/>
</dbReference>
<dbReference type="OrthoDB" id="9797178at2"/>
<protein>
    <submittedName>
        <fullName evidence="2">Acetyltransferase (GNAT) family protein</fullName>
    </submittedName>
</protein>